<evidence type="ECO:0000256" key="10">
    <source>
        <dbReference type="ARBA" id="ARBA00023242"/>
    </source>
</evidence>
<dbReference type="PANTHER" id="PTHR12831:SF0">
    <property type="entry name" value="GENERAL TRANSCRIPTION FACTOR IIH SUBUNIT 3"/>
    <property type="match status" value="1"/>
</dbReference>
<sequence>MNDLLNLIIDFNMEFMEKHLNFSKFIQDVSMFLGCYQLQSSLNNFRIYISFPHDSYLLFPIHELGDERLIKKFAFADLKHVLLDRLVKLLGGENNIIMQNFNNPAGTVKRQCSLSTAMMKSICFTKQWIEQVSIKQVEQFSARIMVIKFQSEDPSQYSSLVNAIFAAQKLKITIDSLTISIDPMESQNHSSNNHLNGNGQQIQNHNQQQHSQYQQNTQISTQSQMNTSQHEHPMQAQHQPARQQIQLEASLLQQAANLTSGAAINLKTHRIESDLFPTLLEVFSSNRATRDKLKIPLIEMVDYQSMNSTCICCNKNINLGYSCSYCLSLYCPEQSTNRDFCQICNKKLKKVWSY</sequence>
<evidence type="ECO:0000256" key="4">
    <source>
        <dbReference type="ARBA" id="ARBA00022763"/>
    </source>
</evidence>
<dbReference type="Proteomes" id="UP000039865">
    <property type="component" value="Unassembled WGS sequence"/>
</dbReference>
<dbReference type="OrthoDB" id="17307at2759"/>
<evidence type="ECO:0000256" key="1">
    <source>
        <dbReference type="ARBA" id="ARBA00004123"/>
    </source>
</evidence>
<evidence type="ECO:0000256" key="7">
    <source>
        <dbReference type="ARBA" id="ARBA00023015"/>
    </source>
</evidence>
<dbReference type="Gene3D" id="3.40.50.410">
    <property type="entry name" value="von Willebrand factor, type A domain"/>
    <property type="match status" value="1"/>
</dbReference>
<dbReference type="InParanoid" id="A0A077ZW78"/>
<accession>A0A077ZW78</accession>
<feature type="region of interest" description="Disordered" evidence="12">
    <location>
        <begin position="183"/>
        <end position="243"/>
    </location>
</feature>
<feature type="compositionally biased region" description="Low complexity" evidence="12">
    <location>
        <begin position="186"/>
        <end position="218"/>
    </location>
</feature>
<evidence type="ECO:0000256" key="3">
    <source>
        <dbReference type="ARBA" id="ARBA00022723"/>
    </source>
</evidence>
<dbReference type="GO" id="GO:0006355">
    <property type="term" value="P:regulation of DNA-templated transcription"/>
    <property type="evidence" value="ECO:0007669"/>
    <property type="project" value="InterPro"/>
</dbReference>
<keyword evidence="8 11" id="KW-0804">Transcription</keyword>
<comment type="subcellular location">
    <subcellularLocation>
        <location evidence="1 11">Nucleus</location>
    </subcellularLocation>
</comment>
<feature type="compositionally biased region" description="Low complexity" evidence="12">
    <location>
        <begin position="234"/>
        <end position="243"/>
    </location>
</feature>
<evidence type="ECO:0000256" key="11">
    <source>
        <dbReference type="RuleBase" id="RU368090"/>
    </source>
</evidence>
<evidence type="ECO:0000256" key="6">
    <source>
        <dbReference type="ARBA" id="ARBA00022833"/>
    </source>
</evidence>
<evidence type="ECO:0000313" key="14">
    <source>
        <dbReference type="Proteomes" id="UP000039865"/>
    </source>
</evidence>
<comment type="similarity">
    <text evidence="2 11">Belongs to the TFB4 family.</text>
</comment>
<dbReference type="GO" id="GO:0005675">
    <property type="term" value="C:transcription factor TFIIH holo complex"/>
    <property type="evidence" value="ECO:0007669"/>
    <property type="project" value="UniProtKB-UniRule"/>
</dbReference>
<protein>
    <submittedName>
        <fullName evidence="13">General transcription factor iih</fullName>
    </submittedName>
</protein>
<feature type="compositionally biased region" description="Polar residues" evidence="12">
    <location>
        <begin position="219"/>
        <end position="228"/>
    </location>
</feature>
<evidence type="ECO:0000256" key="12">
    <source>
        <dbReference type="SAM" id="MobiDB-lite"/>
    </source>
</evidence>
<evidence type="ECO:0000256" key="2">
    <source>
        <dbReference type="ARBA" id="ARBA00005273"/>
    </source>
</evidence>
<dbReference type="EMBL" id="CCKQ01002732">
    <property type="protein sequence ID" value="CDW73831.1"/>
    <property type="molecule type" value="Genomic_DNA"/>
</dbReference>
<dbReference type="PANTHER" id="PTHR12831">
    <property type="entry name" value="TRANSCRIPTION INITIATION FACTOR IIH TFIIH , POLYPEPTIDE 3-RELATED"/>
    <property type="match status" value="1"/>
</dbReference>
<keyword evidence="7 11" id="KW-0805">Transcription regulation</keyword>
<evidence type="ECO:0000256" key="8">
    <source>
        <dbReference type="ARBA" id="ARBA00023163"/>
    </source>
</evidence>
<proteinExistence type="inferred from homology"/>
<dbReference type="InterPro" id="IPR004600">
    <property type="entry name" value="TFIIH_Tfb4/GTF2H3"/>
</dbReference>
<organism evidence="13 14">
    <name type="scientific">Stylonychia lemnae</name>
    <name type="common">Ciliate</name>
    <dbReference type="NCBI Taxonomy" id="5949"/>
    <lineage>
        <taxon>Eukaryota</taxon>
        <taxon>Sar</taxon>
        <taxon>Alveolata</taxon>
        <taxon>Ciliophora</taxon>
        <taxon>Intramacronucleata</taxon>
        <taxon>Spirotrichea</taxon>
        <taxon>Stichotrichia</taxon>
        <taxon>Sporadotrichida</taxon>
        <taxon>Oxytrichidae</taxon>
        <taxon>Stylonychinae</taxon>
        <taxon>Stylonychia</taxon>
    </lineage>
</organism>
<keyword evidence="9 11" id="KW-0234">DNA repair</keyword>
<keyword evidence="3 11" id="KW-0479">Metal-binding</keyword>
<evidence type="ECO:0000256" key="5">
    <source>
        <dbReference type="ARBA" id="ARBA00022771"/>
    </source>
</evidence>
<evidence type="ECO:0000256" key="9">
    <source>
        <dbReference type="ARBA" id="ARBA00023204"/>
    </source>
</evidence>
<evidence type="ECO:0000313" key="13">
    <source>
        <dbReference type="EMBL" id="CDW73831.1"/>
    </source>
</evidence>
<dbReference type="Pfam" id="PF03850">
    <property type="entry name" value="Tfb4"/>
    <property type="match status" value="2"/>
</dbReference>
<dbReference type="GO" id="GO:0000439">
    <property type="term" value="C:transcription factor TFIIH core complex"/>
    <property type="evidence" value="ECO:0007669"/>
    <property type="project" value="UniProtKB-UniRule"/>
</dbReference>
<dbReference type="AlphaFoldDB" id="A0A077ZW78"/>
<dbReference type="InterPro" id="IPR036465">
    <property type="entry name" value="vWFA_dom_sf"/>
</dbReference>
<dbReference type="GO" id="GO:0008270">
    <property type="term" value="F:zinc ion binding"/>
    <property type="evidence" value="ECO:0007669"/>
    <property type="project" value="UniProtKB-KW"/>
</dbReference>
<dbReference type="GO" id="GO:0006289">
    <property type="term" value="P:nucleotide-excision repair"/>
    <property type="evidence" value="ECO:0007669"/>
    <property type="project" value="UniProtKB-UniRule"/>
</dbReference>
<name>A0A077ZW78_STYLE</name>
<keyword evidence="14" id="KW-1185">Reference proteome</keyword>
<keyword evidence="6 11" id="KW-0862">Zinc</keyword>
<gene>
    <name evidence="13" type="primary">Contig10811.g11558</name>
    <name evidence="13" type="ORF">STYLEM_2819</name>
</gene>
<keyword evidence="5 11" id="KW-0863">Zinc-finger</keyword>
<reference evidence="13 14" key="1">
    <citation type="submission" date="2014-06" db="EMBL/GenBank/DDBJ databases">
        <authorList>
            <person name="Swart Estienne"/>
        </authorList>
    </citation>
    <scope>NUCLEOTIDE SEQUENCE [LARGE SCALE GENOMIC DNA]</scope>
    <source>
        <strain evidence="13 14">130c</strain>
    </source>
</reference>
<keyword evidence="10 11" id="KW-0539">Nucleus</keyword>
<keyword evidence="4 11" id="KW-0227">DNA damage</keyword>